<organism evidence="1 2">
    <name type="scientific">Romanomermis culicivorax</name>
    <name type="common">Nematode worm</name>
    <dbReference type="NCBI Taxonomy" id="13658"/>
    <lineage>
        <taxon>Eukaryota</taxon>
        <taxon>Metazoa</taxon>
        <taxon>Ecdysozoa</taxon>
        <taxon>Nematoda</taxon>
        <taxon>Enoplea</taxon>
        <taxon>Dorylaimia</taxon>
        <taxon>Mermithida</taxon>
        <taxon>Mermithoidea</taxon>
        <taxon>Mermithidae</taxon>
        <taxon>Romanomermis</taxon>
    </lineage>
</organism>
<evidence type="ECO:0000313" key="1">
    <source>
        <dbReference type="Proteomes" id="UP000887565"/>
    </source>
</evidence>
<dbReference type="Proteomes" id="UP000887565">
    <property type="component" value="Unplaced"/>
</dbReference>
<protein>
    <submittedName>
        <fullName evidence="2">Uncharacterized protein</fullName>
    </submittedName>
</protein>
<dbReference type="WBParaSite" id="nRc.2.0.1.t02038-RA">
    <property type="protein sequence ID" value="nRc.2.0.1.t02038-RA"/>
    <property type="gene ID" value="nRc.2.0.1.g02038"/>
</dbReference>
<name>A0A915HJ72_ROMCU</name>
<proteinExistence type="predicted"/>
<evidence type="ECO:0000313" key="2">
    <source>
        <dbReference type="WBParaSite" id="nRc.2.0.1.t02038-RA"/>
    </source>
</evidence>
<sequence>MLHYNGMAGTAICDLMCATSKTVNNMVKEIGIINEIILSPKCRILKKSSDFLTPIFKITANITQGRNYQEIS</sequence>
<accession>A0A915HJ72</accession>
<dbReference type="AlphaFoldDB" id="A0A915HJ72"/>
<reference evidence="2" key="1">
    <citation type="submission" date="2022-11" db="UniProtKB">
        <authorList>
            <consortium name="WormBaseParasite"/>
        </authorList>
    </citation>
    <scope>IDENTIFICATION</scope>
</reference>
<keyword evidence="1" id="KW-1185">Reference proteome</keyword>